<dbReference type="InterPro" id="IPR050923">
    <property type="entry name" value="Cell_Proc_Reg/RNA_Proc"/>
</dbReference>
<evidence type="ECO:0000313" key="4">
    <source>
        <dbReference type="Proteomes" id="UP000287352"/>
    </source>
</evidence>
<dbReference type="SMART" id="SM00240">
    <property type="entry name" value="FHA"/>
    <property type="match status" value="1"/>
</dbReference>
<feature type="transmembrane region" description="Helical" evidence="1">
    <location>
        <begin position="174"/>
        <end position="198"/>
    </location>
</feature>
<feature type="domain" description="FHA" evidence="2">
    <location>
        <begin position="19"/>
        <end position="68"/>
    </location>
</feature>
<dbReference type="PANTHER" id="PTHR23308">
    <property type="entry name" value="NUCLEAR INHIBITOR OF PROTEIN PHOSPHATASE-1"/>
    <property type="match status" value="1"/>
</dbReference>
<dbReference type="Gene3D" id="2.60.200.20">
    <property type="match status" value="1"/>
</dbReference>
<dbReference type="SUPFAM" id="SSF49879">
    <property type="entry name" value="SMAD/FHA domain"/>
    <property type="match status" value="1"/>
</dbReference>
<sequence length="307" mass="32825">MDAKLTGPFGQMLLTPNGLKIGRAQDNQLVLQDVKASGHHAELKPWGQGFGIVDQGSTNGTYVNEQRLLPQQVRPLVNGDVIRIGDTTFSYSYPEARPVEATVYAAPPAGGLPPTALAPQPFADQAFTPPVATPPLYAAAPPQYPQYPQYPQLPNNYAGAPLNQGRPQRSGRRLWIILGSVLLGVVVLCGLLFVVVSLSKGGASPDNTLNAFCTDLQKPDAHAAYGELDPALQSRVPEPLFTQFFTKQPINSCTHGTPVENGNKATATVILTSPTQSAPLSLPMTLIKESDGSWKISDIQMSDTPSF</sequence>
<accession>A0A401ZWN0</accession>
<name>A0A401ZWN0_9CHLR</name>
<reference evidence="4" key="1">
    <citation type="submission" date="2018-12" db="EMBL/GenBank/DDBJ databases">
        <title>Tengunoibacter tsumagoiensis gen. nov., sp. nov., Dictyobacter kobayashii sp. nov., D. alpinus sp. nov., and D. joshuensis sp. nov. and description of Dictyobacteraceae fam. nov. within the order Ktedonobacterales isolated from Tengu-no-mugimeshi.</title>
        <authorList>
            <person name="Wang C.M."/>
            <person name="Zheng Y."/>
            <person name="Sakai Y."/>
            <person name="Toyoda A."/>
            <person name="Minakuchi Y."/>
            <person name="Abe K."/>
            <person name="Yokota A."/>
            <person name="Yabe S."/>
        </authorList>
    </citation>
    <scope>NUCLEOTIDE SEQUENCE [LARGE SCALE GENOMIC DNA]</scope>
    <source>
        <strain evidence="4">Uno3</strain>
    </source>
</reference>
<keyword evidence="1" id="KW-0812">Transmembrane</keyword>
<dbReference type="InterPro" id="IPR000253">
    <property type="entry name" value="FHA_dom"/>
</dbReference>
<dbReference type="InterPro" id="IPR008984">
    <property type="entry name" value="SMAD_FHA_dom_sf"/>
</dbReference>
<organism evidence="3 4">
    <name type="scientific">Tengunoibacter tsumagoiensis</name>
    <dbReference type="NCBI Taxonomy" id="2014871"/>
    <lineage>
        <taxon>Bacteria</taxon>
        <taxon>Bacillati</taxon>
        <taxon>Chloroflexota</taxon>
        <taxon>Ktedonobacteria</taxon>
        <taxon>Ktedonobacterales</taxon>
        <taxon>Dictyobacteraceae</taxon>
        <taxon>Tengunoibacter</taxon>
    </lineage>
</organism>
<proteinExistence type="predicted"/>
<dbReference type="CDD" id="cd00060">
    <property type="entry name" value="FHA"/>
    <property type="match status" value="1"/>
</dbReference>
<evidence type="ECO:0000313" key="3">
    <source>
        <dbReference type="EMBL" id="GCE11319.1"/>
    </source>
</evidence>
<keyword evidence="1" id="KW-0472">Membrane</keyword>
<dbReference type="Pfam" id="PF00498">
    <property type="entry name" value="FHA"/>
    <property type="match status" value="1"/>
</dbReference>
<keyword evidence="4" id="KW-1185">Reference proteome</keyword>
<protein>
    <recommendedName>
        <fullName evidence="2">FHA domain-containing protein</fullName>
    </recommendedName>
</protein>
<dbReference type="EMBL" id="BIFR01000001">
    <property type="protein sequence ID" value="GCE11319.1"/>
    <property type="molecule type" value="Genomic_DNA"/>
</dbReference>
<evidence type="ECO:0000259" key="2">
    <source>
        <dbReference type="PROSITE" id="PS50006"/>
    </source>
</evidence>
<evidence type="ECO:0000256" key="1">
    <source>
        <dbReference type="SAM" id="Phobius"/>
    </source>
</evidence>
<dbReference type="RefSeq" id="WP_126579044.1">
    <property type="nucleotide sequence ID" value="NZ_BIFR01000001.1"/>
</dbReference>
<dbReference type="Proteomes" id="UP000287352">
    <property type="component" value="Unassembled WGS sequence"/>
</dbReference>
<keyword evidence="1" id="KW-1133">Transmembrane helix</keyword>
<dbReference type="AlphaFoldDB" id="A0A401ZWN0"/>
<gene>
    <name evidence="3" type="ORF">KTT_11780</name>
</gene>
<dbReference type="PROSITE" id="PS50006">
    <property type="entry name" value="FHA_DOMAIN"/>
    <property type="match status" value="1"/>
</dbReference>
<comment type="caution">
    <text evidence="3">The sequence shown here is derived from an EMBL/GenBank/DDBJ whole genome shotgun (WGS) entry which is preliminary data.</text>
</comment>
<dbReference type="OrthoDB" id="154568at2"/>